<dbReference type="InterPro" id="IPR050377">
    <property type="entry name" value="Radical_SAM_PqqE_MftC-like"/>
</dbReference>
<evidence type="ECO:0000313" key="7">
    <source>
        <dbReference type="EMBL" id="VAX10888.1"/>
    </source>
</evidence>
<dbReference type="Gene3D" id="3.20.20.70">
    <property type="entry name" value="Aldolase class I"/>
    <property type="match status" value="1"/>
</dbReference>
<protein>
    <recommendedName>
        <fullName evidence="6">Radical SAM core domain-containing protein</fullName>
    </recommendedName>
</protein>
<dbReference type="CDD" id="cd01335">
    <property type="entry name" value="Radical_SAM"/>
    <property type="match status" value="1"/>
</dbReference>
<dbReference type="SUPFAM" id="SSF102114">
    <property type="entry name" value="Radical SAM enzymes"/>
    <property type="match status" value="1"/>
</dbReference>
<dbReference type="GO" id="GO:0046872">
    <property type="term" value="F:metal ion binding"/>
    <property type="evidence" value="ECO:0007669"/>
    <property type="project" value="UniProtKB-KW"/>
</dbReference>
<name>A0A3B1BHK9_9ZZZZ</name>
<keyword evidence="5" id="KW-1133">Transmembrane helix</keyword>
<dbReference type="AlphaFoldDB" id="A0A3B1BHK9"/>
<dbReference type="InterPro" id="IPR058240">
    <property type="entry name" value="rSAM_sf"/>
</dbReference>
<evidence type="ECO:0000256" key="2">
    <source>
        <dbReference type="ARBA" id="ARBA00022723"/>
    </source>
</evidence>
<evidence type="ECO:0000259" key="6">
    <source>
        <dbReference type="PROSITE" id="PS51918"/>
    </source>
</evidence>
<keyword evidence="2" id="KW-0479">Metal-binding</keyword>
<dbReference type="GO" id="GO:0003824">
    <property type="term" value="F:catalytic activity"/>
    <property type="evidence" value="ECO:0007669"/>
    <property type="project" value="InterPro"/>
</dbReference>
<evidence type="ECO:0000256" key="5">
    <source>
        <dbReference type="SAM" id="Phobius"/>
    </source>
</evidence>
<dbReference type="InterPro" id="IPR013785">
    <property type="entry name" value="Aldolase_TIM"/>
</dbReference>
<feature type="domain" description="Radical SAM core" evidence="6">
    <location>
        <begin position="38"/>
        <end position="254"/>
    </location>
</feature>
<sequence length="385" mass="44336">MKKELIKCIKKNNILSLLLNVLRLLHTVSLSKIDGSKKKHPKVIQLPITYKCNSRCVMCNVWRMDHKGEATVEEFADFMDDDIFKKVEAVGVNGGEPSLVPNLENYIDEILKLPALKSLNIITNGFYQKALLNKIEKIYIACKKKGATFHVSISLDGVNDIHNKVRGKSTAFEKTISTIDMIMKNQPVYCDSFDLGCTVLKQNIDYLIELDVYARSKQLNIKYRLGIDNKRIESDKLREQYSVLCDPLRQSAKEFFHYQIARSNNILDKFKYFSIFHWLNSDQPKRLLGCIWKDEGITLDARGEISYCAVASNNIGSLREGNGEEIFFNDINIEYRKNIIQNNCDACIHDYSGKIEIHAVIIFFKYMISSALAMHIYRVKSRFML</sequence>
<keyword evidence="5" id="KW-0812">Transmembrane</keyword>
<keyword evidence="5" id="KW-0472">Membrane</keyword>
<organism evidence="7">
    <name type="scientific">hydrothermal vent metagenome</name>
    <dbReference type="NCBI Taxonomy" id="652676"/>
    <lineage>
        <taxon>unclassified sequences</taxon>
        <taxon>metagenomes</taxon>
        <taxon>ecological metagenomes</taxon>
    </lineage>
</organism>
<dbReference type="PROSITE" id="PS51918">
    <property type="entry name" value="RADICAL_SAM"/>
    <property type="match status" value="1"/>
</dbReference>
<dbReference type="SFLD" id="SFLDG01067">
    <property type="entry name" value="SPASM/twitch_domain_containing"/>
    <property type="match status" value="1"/>
</dbReference>
<reference evidence="7" key="1">
    <citation type="submission" date="2018-06" db="EMBL/GenBank/DDBJ databases">
        <authorList>
            <person name="Zhirakovskaya E."/>
        </authorList>
    </citation>
    <scope>NUCLEOTIDE SEQUENCE</scope>
</reference>
<dbReference type="InterPro" id="IPR007197">
    <property type="entry name" value="rSAM"/>
</dbReference>
<dbReference type="EMBL" id="UOFX01000078">
    <property type="protein sequence ID" value="VAX10888.1"/>
    <property type="molecule type" value="Genomic_DNA"/>
</dbReference>
<accession>A0A3B1BHK9</accession>
<gene>
    <name evidence="7" type="ORF">MNBD_GAMMA26-805</name>
</gene>
<dbReference type="GO" id="GO:0051536">
    <property type="term" value="F:iron-sulfur cluster binding"/>
    <property type="evidence" value="ECO:0007669"/>
    <property type="project" value="UniProtKB-KW"/>
</dbReference>
<keyword evidence="4" id="KW-0411">Iron-sulfur</keyword>
<dbReference type="PANTHER" id="PTHR11228">
    <property type="entry name" value="RADICAL SAM DOMAIN PROTEIN"/>
    <property type="match status" value="1"/>
</dbReference>
<keyword evidence="1" id="KW-0949">S-adenosyl-L-methionine</keyword>
<evidence type="ECO:0000256" key="1">
    <source>
        <dbReference type="ARBA" id="ARBA00022691"/>
    </source>
</evidence>
<keyword evidence="3" id="KW-0408">Iron</keyword>
<dbReference type="SFLD" id="SFLDS00029">
    <property type="entry name" value="Radical_SAM"/>
    <property type="match status" value="1"/>
</dbReference>
<dbReference type="PANTHER" id="PTHR11228:SF7">
    <property type="entry name" value="PQQA PEPTIDE CYCLASE"/>
    <property type="match status" value="1"/>
</dbReference>
<feature type="transmembrane region" description="Helical" evidence="5">
    <location>
        <begin position="357"/>
        <end position="377"/>
    </location>
</feature>
<evidence type="ECO:0000256" key="4">
    <source>
        <dbReference type="ARBA" id="ARBA00023014"/>
    </source>
</evidence>
<dbReference type="Pfam" id="PF04055">
    <property type="entry name" value="Radical_SAM"/>
    <property type="match status" value="1"/>
</dbReference>
<proteinExistence type="predicted"/>
<evidence type="ECO:0000256" key="3">
    <source>
        <dbReference type="ARBA" id="ARBA00023004"/>
    </source>
</evidence>